<comment type="caution">
    <text evidence="1">The sequence shown here is derived from an EMBL/GenBank/DDBJ whole genome shotgun (WGS) entry which is preliminary data.</text>
</comment>
<dbReference type="EMBL" id="QGML01000088">
    <property type="protein sequence ID" value="TVY93721.1"/>
    <property type="molecule type" value="Genomic_DNA"/>
</dbReference>
<organism evidence="1 2">
    <name type="scientific">Lachnellula willkommii</name>
    <dbReference type="NCBI Taxonomy" id="215461"/>
    <lineage>
        <taxon>Eukaryota</taxon>
        <taxon>Fungi</taxon>
        <taxon>Dikarya</taxon>
        <taxon>Ascomycota</taxon>
        <taxon>Pezizomycotina</taxon>
        <taxon>Leotiomycetes</taxon>
        <taxon>Helotiales</taxon>
        <taxon>Lachnaceae</taxon>
        <taxon>Lachnellula</taxon>
    </lineage>
</organism>
<dbReference type="PANTHER" id="PTHR38119:SF2">
    <property type="entry name" value="TRANSCRIPTION FACTOR DOMAIN-CONTAINING PROTEIN"/>
    <property type="match status" value="1"/>
</dbReference>
<evidence type="ECO:0000313" key="2">
    <source>
        <dbReference type="Proteomes" id="UP000315522"/>
    </source>
</evidence>
<name>A0A559ML88_9HELO</name>
<protein>
    <recommendedName>
        <fullName evidence="3">BTB domain-containing protein</fullName>
    </recommendedName>
</protein>
<reference evidence="1 2" key="1">
    <citation type="submission" date="2018-05" db="EMBL/GenBank/DDBJ databases">
        <title>Genome sequencing and assembly of the regulated plant pathogen Lachnellula willkommii and related sister species for the development of diagnostic species identification markers.</title>
        <authorList>
            <person name="Giroux E."/>
            <person name="Bilodeau G."/>
        </authorList>
    </citation>
    <scope>NUCLEOTIDE SEQUENCE [LARGE SCALE GENOMIC DNA]</scope>
    <source>
        <strain evidence="1 2">CBS 172.35</strain>
    </source>
</reference>
<evidence type="ECO:0008006" key="3">
    <source>
        <dbReference type="Google" id="ProtNLM"/>
    </source>
</evidence>
<dbReference type="PANTHER" id="PTHR38119">
    <property type="entry name" value="BTB DOMAIN-CONTAINING PROTEIN-RELATED"/>
    <property type="match status" value="1"/>
</dbReference>
<dbReference type="Proteomes" id="UP000315522">
    <property type="component" value="Unassembled WGS sequence"/>
</dbReference>
<gene>
    <name evidence="1" type="ORF">LAWI1_G001175</name>
</gene>
<proteinExistence type="predicted"/>
<keyword evidence="2" id="KW-1185">Reference proteome</keyword>
<accession>A0A559ML88</accession>
<dbReference type="AlphaFoldDB" id="A0A559ML88"/>
<evidence type="ECO:0000313" key="1">
    <source>
        <dbReference type="EMBL" id="TVY93721.1"/>
    </source>
</evidence>
<sequence>MVTIPNVTNSEASLFHPHFQLLGPATAVSDGNIEQLAQEYVINQQILGGPHMAAGPNEFPQYADGDVLISSGAGQTWRLHSSCLKKYSKIFASLLDPNRAARVTKKQREAGMTIRWKLEMVEFTENPTDCRLRSFKLVEHSSKSTLRLNDDVAQRKDKYHKVYDNLFKCIYNIEPELIKDEKKTGGTGYIADAVAILLAAEHLDALHSLHMTLEGIFLRLGQMLWRHVAAKPERWAFMAARIRSAILFREAIVHVVGKLDMKQDIDRRWLMNNPLRCKILELAEKKVKEIKEKKLEVERRLLDYYPPRMMHTQRGNVVPSRATYATDIYLWQARSLVQQYISSSYFSNLHHRGPDGGVQFYRTIGHGGEAYLGKDSLASFYDCFMMSGKAKHCFLDALDLMKEELKPIVRDLLHDRSQAKRHEGDDKLPWLTCAKILEEEFPWEQD</sequence>